<dbReference type="EMBL" id="JASXSX010000001">
    <property type="protein sequence ID" value="MDT3767000.1"/>
    <property type="molecule type" value="Genomic_DNA"/>
</dbReference>
<protein>
    <recommendedName>
        <fullName evidence="10">M18 family aminopeptidase</fullName>
        <ecNumber evidence="10">3.4.11.-</ecNumber>
    </recommendedName>
</protein>
<dbReference type="Gene3D" id="3.40.630.10">
    <property type="entry name" value="Zn peptidases"/>
    <property type="match status" value="1"/>
</dbReference>
<evidence type="ECO:0000256" key="4">
    <source>
        <dbReference type="ARBA" id="ARBA00022670"/>
    </source>
</evidence>
<keyword evidence="8 9" id="KW-0482">Metalloprotease</keyword>
<dbReference type="PANTHER" id="PTHR28570">
    <property type="entry name" value="ASPARTYL AMINOPEPTIDASE"/>
    <property type="match status" value="1"/>
</dbReference>
<evidence type="ECO:0000256" key="8">
    <source>
        <dbReference type="ARBA" id="ARBA00023049"/>
    </source>
</evidence>
<name>A0ABU3ICQ3_9ACTO</name>
<evidence type="ECO:0000313" key="12">
    <source>
        <dbReference type="Proteomes" id="UP001247542"/>
    </source>
</evidence>
<evidence type="ECO:0000256" key="9">
    <source>
        <dbReference type="RuleBase" id="RU004386"/>
    </source>
</evidence>
<dbReference type="GO" id="GO:0004177">
    <property type="term" value="F:aminopeptidase activity"/>
    <property type="evidence" value="ECO:0007669"/>
    <property type="project" value="UniProtKB-KW"/>
</dbReference>
<dbReference type="Proteomes" id="UP001247542">
    <property type="component" value="Unassembled WGS sequence"/>
</dbReference>
<evidence type="ECO:0000256" key="3">
    <source>
        <dbReference type="ARBA" id="ARBA00022438"/>
    </source>
</evidence>
<keyword evidence="3 9" id="KW-0031">Aminopeptidase</keyword>
<dbReference type="InterPro" id="IPR001948">
    <property type="entry name" value="Peptidase_M18"/>
</dbReference>
<evidence type="ECO:0000256" key="2">
    <source>
        <dbReference type="ARBA" id="ARBA00008290"/>
    </source>
</evidence>
<sequence length="429" mass="46776">MSNDQTLIDKNAADFARFVEESPSSYHAANALVNRFKQGGFTEVAEVESWPSEPGSYLFSRDGAVLAWKIPDTTKKPQGFRIVGSHTDSPTFKVKPSGSSVTADGWGQIDVEVYGGMLTNSWLDRELGFAGRLISDEGTQVLVRTDAVARIPQLAIHLDRGVNTNGLKLDNQRHLHPVWTLDTDLNFLDYVADQAGLGSQKRILGHDLVAYVTQKPERFGNDKQFLASGRLDNLSSVHPALVAFLDLDMSRHEDICVFVAFDHEEIGSASRSGAAGPILEGTLRRLASLFDDSTQYYQQMIAHSSCVSADASHGVHPNYSEYHDPQTHPILGKGPVLKLNANQRYATDAVGSALWNRACASAEVPSQAFVSNNAIPCGSTIGPITATRLGITTVDVGIPILSMHSAREMCHLADLHYLSRGLRSYWEAA</sequence>
<dbReference type="PRINTS" id="PR00932">
    <property type="entry name" value="AMINO1PTASE"/>
</dbReference>
<dbReference type="EC" id="3.4.11.-" evidence="10"/>
<evidence type="ECO:0000256" key="5">
    <source>
        <dbReference type="ARBA" id="ARBA00022723"/>
    </source>
</evidence>
<evidence type="ECO:0000256" key="7">
    <source>
        <dbReference type="ARBA" id="ARBA00022833"/>
    </source>
</evidence>
<keyword evidence="12" id="KW-1185">Reference proteome</keyword>
<evidence type="ECO:0000256" key="10">
    <source>
        <dbReference type="RuleBase" id="RU004387"/>
    </source>
</evidence>
<dbReference type="Gene3D" id="2.30.250.10">
    <property type="entry name" value="Aminopeptidase i, Domain 2"/>
    <property type="match status" value="1"/>
</dbReference>
<comment type="cofactor">
    <cofactor evidence="1 10">
        <name>Zn(2+)</name>
        <dbReference type="ChEBI" id="CHEBI:29105"/>
    </cofactor>
</comment>
<dbReference type="RefSeq" id="WP_313272273.1">
    <property type="nucleotide sequence ID" value="NZ_JASXSX010000001.1"/>
</dbReference>
<dbReference type="InterPro" id="IPR023358">
    <property type="entry name" value="Peptidase_M18_dom2"/>
</dbReference>
<dbReference type="SUPFAM" id="SSF101821">
    <property type="entry name" value="Aminopeptidase/glucanase lid domain"/>
    <property type="match status" value="1"/>
</dbReference>
<dbReference type="Pfam" id="PF02127">
    <property type="entry name" value="Peptidase_M18"/>
    <property type="match status" value="1"/>
</dbReference>
<evidence type="ECO:0000256" key="1">
    <source>
        <dbReference type="ARBA" id="ARBA00001947"/>
    </source>
</evidence>
<keyword evidence="5 9" id="KW-0479">Metal-binding</keyword>
<comment type="caution">
    <text evidence="11">The sequence shown here is derived from an EMBL/GenBank/DDBJ whole genome shotgun (WGS) entry which is preliminary data.</text>
</comment>
<proteinExistence type="inferred from homology"/>
<comment type="similarity">
    <text evidence="2 9">Belongs to the peptidase M18 family.</text>
</comment>
<evidence type="ECO:0000313" key="11">
    <source>
        <dbReference type="EMBL" id="MDT3767000.1"/>
    </source>
</evidence>
<keyword evidence="4 9" id="KW-0645">Protease</keyword>
<accession>A0ABU3ICQ3</accession>
<dbReference type="SUPFAM" id="SSF53187">
    <property type="entry name" value="Zn-dependent exopeptidases"/>
    <property type="match status" value="1"/>
</dbReference>
<keyword evidence="6 9" id="KW-0378">Hydrolase</keyword>
<dbReference type="NCBIfam" id="NF002759">
    <property type="entry name" value="PRK02813.1"/>
    <property type="match status" value="1"/>
</dbReference>
<organism evidence="11 12">
    <name type="scientific">Gleimia hominis</name>
    <dbReference type="NCBI Taxonomy" id="595468"/>
    <lineage>
        <taxon>Bacteria</taxon>
        <taxon>Bacillati</taxon>
        <taxon>Actinomycetota</taxon>
        <taxon>Actinomycetes</taxon>
        <taxon>Actinomycetales</taxon>
        <taxon>Actinomycetaceae</taxon>
        <taxon>Gleimia</taxon>
    </lineage>
</organism>
<evidence type="ECO:0000256" key="6">
    <source>
        <dbReference type="ARBA" id="ARBA00022801"/>
    </source>
</evidence>
<keyword evidence="7 9" id="KW-0862">Zinc</keyword>
<gene>
    <name evidence="11" type="ORF">QS713_02830</name>
</gene>
<reference evidence="11 12" key="1">
    <citation type="submission" date="2023-06" db="EMBL/GenBank/DDBJ databases">
        <title>Draft genome sequence of Gleimia hominis type strain CCUG 57540T.</title>
        <authorList>
            <person name="Salva-Serra F."/>
            <person name="Cardew S."/>
            <person name="Jensie Markopoulos S."/>
            <person name="Ohlen M."/>
            <person name="Inganas E."/>
            <person name="Svensson-Stadler L."/>
            <person name="Moore E.R.B."/>
        </authorList>
    </citation>
    <scope>NUCLEOTIDE SEQUENCE [LARGE SCALE GENOMIC DNA]</scope>
    <source>
        <strain evidence="11 12">CCUG 57540</strain>
    </source>
</reference>
<dbReference type="PANTHER" id="PTHR28570:SF3">
    <property type="entry name" value="ASPARTYL AMINOPEPTIDASE"/>
    <property type="match status" value="1"/>
</dbReference>